<gene>
    <name evidence="2" type="ORF">METZ01_LOCUS442927</name>
</gene>
<dbReference type="EMBL" id="UINC01180728">
    <property type="protein sequence ID" value="SVD90073.1"/>
    <property type="molecule type" value="Genomic_DNA"/>
</dbReference>
<keyword evidence="1" id="KW-1133">Transmembrane helix</keyword>
<keyword evidence="1" id="KW-0472">Membrane</keyword>
<sequence length="209" mass="23197">MYRFIKPFLLLFYLQFLFGIGGLGIYYNQDFFSTESAETGETITVTSGGLENASGPGIFLYIDVIPFVDIQVDIENSNSSYNFSTSGTLEGTLTLSRLSQYYTVRKKIIGFSIPLLAKAQLYSGAGFNVHTVTPKVDDDFITDAFDKSIEEAVLLEFSSSNKDLLIDYLKENKNTYNGFHLMVGAQAKLMSATLFANLRYTIAKDVIPG</sequence>
<protein>
    <recommendedName>
        <fullName evidence="3">Outer membrane protein beta-barrel domain-containing protein</fullName>
    </recommendedName>
</protein>
<accession>A0A382Z3Q0</accession>
<reference evidence="2" key="1">
    <citation type="submission" date="2018-05" db="EMBL/GenBank/DDBJ databases">
        <authorList>
            <person name="Lanie J.A."/>
            <person name="Ng W.-L."/>
            <person name="Kazmierczak K.M."/>
            <person name="Andrzejewski T.M."/>
            <person name="Davidsen T.M."/>
            <person name="Wayne K.J."/>
            <person name="Tettelin H."/>
            <person name="Glass J.I."/>
            <person name="Rusch D."/>
            <person name="Podicherti R."/>
            <person name="Tsui H.-C.T."/>
            <person name="Winkler M.E."/>
        </authorList>
    </citation>
    <scope>NUCLEOTIDE SEQUENCE</scope>
</reference>
<dbReference type="AlphaFoldDB" id="A0A382Z3Q0"/>
<proteinExistence type="predicted"/>
<evidence type="ECO:0000256" key="1">
    <source>
        <dbReference type="SAM" id="Phobius"/>
    </source>
</evidence>
<feature type="non-terminal residue" evidence="2">
    <location>
        <position position="209"/>
    </location>
</feature>
<feature type="transmembrane region" description="Helical" evidence="1">
    <location>
        <begin position="7"/>
        <end position="27"/>
    </location>
</feature>
<keyword evidence="1" id="KW-0812">Transmembrane</keyword>
<evidence type="ECO:0000313" key="2">
    <source>
        <dbReference type="EMBL" id="SVD90073.1"/>
    </source>
</evidence>
<evidence type="ECO:0008006" key="3">
    <source>
        <dbReference type="Google" id="ProtNLM"/>
    </source>
</evidence>
<organism evidence="2">
    <name type="scientific">marine metagenome</name>
    <dbReference type="NCBI Taxonomy" id="408172"/>
    <lineage>
        <taxon>unclassified sequences</taxon>
        <taxon>metagenomes</taxon>
        <taxon>ecological metagenomes</taxon>
    </lineage>
</organism>
<name>A0A382Z3Q0_9ZZZZ</name>